<gene>
    <name evidence="1" type="ORF">AM380_05545</name>
</gene>
<proteinExistence type="predicted"/>
<evidence type="ECO:0000313" key="2">
    <source>
        <dbReference type="Proteomes" id="UP000244682"/>
    </source>
</evidence>
<reference evidence="1 2" key="1">
    <citation type="submission" date="2018-04" db="EMBL/GenBank/DDBJ databases">
        <title>Whole genome sequencing of Morganella morganii AR_0133.</title>
        <authorList>
            <person name="Conlan S."/>
            <person name="Thomas P.J."/>
            <person name="Mullikin J."/>
            <person name="Frank K.M."/>
            <person name="Segre J.A."/>
        </authorList>
    </citation>
    <scope>NUCLEOTIDE SEQUENCE [LARGE SCALE GENOMIC DNA]</scope>
    <source>
        <strain evidence="1 2">AR_0133</strain>
    </source>
</reference>
<dbReference type="InterPro" id="IPR038147">
    <property type="entry name" value="Cox_sf"/>
</dbReference>
<dbReference type="Gene3D" id="6.10.200.10">
    <property type="entry name" value="Regulatory phage protein Cox"/>
    <property type="match status" value="1"/>
</dbReference>
<name>A0AAU8ZJA7_MORMO</name>
<evidence type="ECO:0000313" key="1">
    <source>
        <dbReference type="EMBL" id="AWC93139.1"/>
    </source>
</evidence>
<dbReference type="EMBL" id="CP028956">
    <property type="protein sequence ID" value="AWC93139.1"/>
    <property type="molecule type" value="Genomic_DNA"/>
</dbReference>
<protein>
    <recommendedName>
        <fullName evidence="3">Regulatory phage protein cox</fullName>
    </recommendedName>
</protein>
<dbReference type="AlphaFoldDB" id="A0AAU8ZJA7"/>
<dbReference type="InterPro" id="IPR019679">
    <property type="entry name" value="Phage_P2_Cox"/>
</dbReference>
<dbReference type="Pfam" id="PF10743">
    <property type="entry name" value="Phage_Cox"/>
    <property type="match status" value="1"/>
</dbReference>
<accession>A0AAU8ZJA7</accession>
<organism evidence="1 2">
    <name type="scientific">Morganella morganii</name>
    <name type="common">Proteus morganii</name>
    <dbReference type="NCBI Taxonomy" id="582"/>
    <lineage>
        <taxon>Bacteria</taxon>
        <taxon>Pseudomonadati</taxon>
        <taxon>Pseudomonadota</taxon>
        <taxon>Gammaproteobacteria</taxon>
        <taxon>Enterobacterales</taxon>
        <taxon>Morganellaceae</taxon>
        <taxon>Morganella</taxon>
    </lineage>
</organism>
<evidence type="ECO:0008006" key="3">
    <source>
        <dbReference type="Google" id="ProtNLM"/>
    </source>
</evidence>
<dbReference type="Proteomes" id="UP000244682">
    <property type="component" value="Chromosome"/>
</dbReference>
<sequence>MIQENSNVKYPVNAVPLAKFAELIGKTHDAVKQMAKHGKLPIIEFSDPSKKKTRAGEVWVNIAAFNKGVDDAFSNRPVEQRDAWLLWLNN</sequence>
<dbReference type="RefSeq" id="WP_102830793.1">
    <property type="nucleotide sequence ID" value="NZ_CP025933.1"/>
</dbReference>